<gene>
    <name evidence="5" type="ORF">PSAKL28_28520</name>
</gene>
<dbReference type="CDD" id="cd13703">
    <property type="entry name" value="PBP2_HisJ_LAO"/>
    <property type="match status" value="1"/>
</dbReference>
<evidence type="ECO:0000313" key="6">
    <source>
        <dbReference type="Proteomes" id="UP000028931"/>
    </source>
</evidence>
<reference evidence="5 6" key="1">
    <citation type="submission" date="2014-07" db="EMBL/GenBank/DDBJ databases">
        <authorList>
            <person name="Lee K."/>
            <person name="Lim J.Y."/>
            <person name="Hwang I."/>
        </authorList>
    </citation>
    <scope>NUCLEOTIDE SEQUENCE [LARGE SCALE GENOMIC DNA]</scope>
    <source>
        <strain evidence="5 6">KL28</strain>
    </source>
</reference>
<dbReference type="KEGG" id="palk:PSAKL28_28520"/>
<dbReference type="Gene3D" id="3.40.190.10">
    <property type="entry name" value="Periplasmic binding protein-like II"/>
    <property type="match status" value="2"/>
</dbReference>
<evidence type="ECO:0000259" key="4">
    <source>
        <dbReference type="SMART" id="SM00062"/>
    </source>
</evidence>
<dbReference type="eggNOG" id="COG0834">
    <property type="taxonomic scope" value="Bacteria"/>
</dbReference>
<dbReference type="EMBL" id="CP009048">
    <property type="protein sequence ID" value="AIL62044.1"/>
    <property type="molecule type" value="Genomic_DNA"/>
</dbReference>
<dbReference type="SMART" id="SM00062">
    <property type="entry name" value="PBPb"/>
    <property type="match status" value="1"/>
</dbReference>
<evidence type="ECO:0000313" key="5">
    <source>
        <dbReference type="EMBL" id="AIL62044.1"/>
    </source>
</evidence>
<feature type="domain" description="Solute-binding protein family 3/N-terminal" evidence="4">
    <location>
        <begin position="28"/>
        <end position="257"/>
    </location>
</feature>
<protein>
    <submittedName>
        <fullName evidence="5">Lysine-arginine-ornithine-binding periplasmic protein</fullName>
    </submittedName>
</protein>
<dbReference type="PANTHER" id="PTHR35936">
    <property type="entry name" value="MEMBRANE-BOUND LYTIC MUREIN TRANSGLYCOSYLASE F"/>
    <property type="match status" value="1"/>
</dbReference>
<dbReference type="Proteomes" id="UP000028931">
    <property type="component" value="Chromosome"/>
</dbReference>
<evidence type="ECO:0000256" key="1">
    <source>
        <dbReference type="ARBA" id="ARBA00010333"/>
    </source>
</evidence>
<dbReference type="Pfam" id="PF00497">
    <property type="entry name" value="SBP_bac_3"/>
    <property type="match status" value="1"/>
</dbReference>
<comment type="similarity">
    <text evidence="1">Belongs to the bacterial solute-binding protein 3 family.</text>
</comment>
<dbReference type="SUPFAM" id="SSF53850">
    <property type="entry name" value="Periplasmic binding protein-like II"/>
    <property type="match status" value="1"/>
</dbReference>
<organism evidence="5 6">
    <name type="scientific">Pseudomonas alkylphenolica</name>
    <dbReference type="NCBI Taxonomy" id="237609"/>
    <lineage>
        <taxon>Bacteria</taxon>
        <taxon>Pseudomonadati</taxon>
        <taxon>Pseudomonadota</taxon>
        <taxon>Gammaproteobacteria</taxon>
        <taxon>Pseudomonadales</taxon>
        <taxon>Pseudomonadaceae</taxon>
        <taxon>Pseudomonas</taxon>
    </lineage>
</organism>
<evidence type="ECO:0000256" key="3">
    <source>
        <dbReference type="SAM" id="SignalP"/>
    </source>
</evidence>
<proteinExistence type="inferred from homology"/>
<name>A0A077FDV1_9PSED</name>
<dbReference type="AlphaFoldDB" id="A0A077FDV1"/>
<dbReference type="HOGENOM" id="CLU_019602_18_0_6"/>
<feature type="chain" id="PRO_5001718314" evidence="3">
    <location>
        <begin position="26"/>
        <end position="261"/>
    </location>
</feature>
<dbReference type="InterPro" id="IPR001638">
    <property type="entry name" value="Solute-binding_3/MltF_N"/>
</dbReference>
<accession>A0A077FDV1</accession>
<evidence type="ECO:0000256" key="2">
    <source>
        <dbReference type="ARBA" id="ARBA00022729"/>
    </source>
</evidence>
<feature type="signal peptide" evidence="3">
    <location>
        <begin position="1"/>
        <end position="25"/>
    </location>
</feature>
<dbReference type="PANTHER" id="PTHR35936:SF17">
    <property type="entry name" value="ARGININE-BINDING EXTRACELLULAR PROTEIN ARTP"/>
    <property type="match status" value="1"/>
</dbReference>
<keyword evidence="2 3" id="KW-0732">Signal</keyword>
<sequence>MKIKKLSVLLSSTAFALLLSSQVNAVDSLRIGIEAAYPPFASKTDSGDITGFDYDIGNALCAQMQVKCQWIEQEFDGLIPSLRVRKVDAIISSLTISEERKKSVDFTNRYYQAAGRLVMREGADLGSNFSGLAGKRVGVQRAGIHDRFATQVLAPAGAEVVRYTSLNEAYLDLIAGRLEAVQGDDVAVQFGFLDTPGASGYAFAGHPLRDPKYFGDGVGIAVRKGDKTLVERFNKALLAIRENGEYKRIQDHYFKFDIYGE</sequence>